<accession>A0AAN6WH09</accession>
<feature type="domain" description="SET" evidence="6">
    <location>
        <begin position="288"/>
        <end position="416"/>
    </location>
</feature>
<dbReference type="InterPro" id="IPR019787">
    <property type="entry name" value="Znf_PHD-finger"/>
</dbReference>
<dbReference type="Pfam" id="PF00856">
    <property type="entry name" value="SET"/>
    <property type="match status" value="1"/>
</dbReference>
<keyword evidence="2" id="KW-0863">Zinc-finger</keyword>
<feature type="compositionally biased region" description="Basic residues" evidence="5">
    <location>
        <begin position="488"/>
        <end position="501"/>
    </location>
</feature>
<gene>
    <name evidence="7" type="ORF">QBC36DRAFT_1803</name>
</gene>
<sequence>MTDKLPPLQTPFAPPSQTSPASFLLPAAAAVRDDPRKQEPVEEEPYTIKCVCNYPDDDGNTIFCESCETWQHIECYYPDKVEDVSTADFSHSCVDCDPRNIDSQQAHERQRARIAGPLAAESSDKKPKRPPTKSHKKKPKPTDLPINGHGHHSTEHAPKHPAPHDNRQPTKKLKGSHKSSQSISAQGPKRSPSYGNAKAAHLHPLSPVTTPPDLPDDFEIHSYSQTFRLLCSGQRPVQNVKVNSFAGLLVSNTMTSWLRDPEKMRKETGLSGKDVFSKLPDDASSFKGKVEVQQIRKNVAPGTVLQWHYLRATSTIEKDSLLMEVNGHIGFQTEYCANLENRWDDLTTPLPFVLFHPLLPLYIDTRREGSEARFVRRSCRPNAALDTFLSDEGEYHFWLVSERDIAAREQITIPWDFRFPTAQKARMLRILGLGDEGTGAQPEVAADEEEYQKLANWVSIVLSEFGGCACDLGSECAFALFHRKHLNKTQPKKTKKRKPKAQHTISPSSTGHATNSRAPSEGHLDDVPEHEHRSISGSSRSKPPSRDLTPTARQGSFDTLGILTEPTDRDKRKVAMVEDSFRRMEQQQPPRKKKRVSDGTNASHTKASKAKLPAQSSNVPNGFPDRLYVDAGTGTSTRSKSGSPTSPHTIPQGRHRNKTASTKGSAVAPPPRPVSAANPPVYVDAAVQTDPEQETVTPQRKVGAALRKRALDNRRQLRAEEEERRKRRAIDHADSSSGRPDASPGQGLFLSSPVSSKGPDSSPGTVVSSKDVPMPDAPSSTKPIVSPLSIASMNHKSPDLRVQMPPVPAFGSPVSGSLSASAPLSAGGSVVQSPFSVNGFPSPFGPSSVNGIAPVPSPVKKKMSLSDYKRRMNEGRPSAATSLKPAAPATEETKSEVSALTSPATATTAPAGAATMNTAASTTATTTTDGDNGKSASTHNVTSSSTARD</sequence>
<feature type="compositionally biased region" description="Basic and acidic residues" evidence="5">
    <location>
        <begin position="520"/>
        <end position="534"/>
    </location>
</feature>
<dbReference type="Pfam" id="PF00628">
    <property type="entry name" value="PHD"/>
    <property type="match status" value="1"/>
</dbReference>
<dbReference type="SUPFAM" id="SSF82199">
    <property type="entry name" value="SET domain"/>
    <property type="match status" value="1"/>
</dbReference>
<dbReference type="GO" id="GO:0034967">
    <property type="term" value="C:Set3 complex"/>
    <property type="evidence" value="ECO:0007669"/>
    <property type="project" value="TreeGrafter"/>
</dbReference>
<keyword evidence="8" id="KW-1185">Reference proteome</keyword>
<organism evidence="7 8">
    <name type="scientific">Triangularia setosa</name>
    <dbReference type="NCBI Taxonomy" id="2587417"/>
    <lineage>
        <taxon>Eukaryota</taxon>
        <taxon>Fungi</taxon>
        <taxon>Dikarya</taxon>
        <taxon>Ascomycota</taxon>
        <taxon>Pezizomycotina</taxon>
        <taxon>Sordariomycetes</taxon>
        <taxon>Sordariomycetidae</taxon>
        <taxon>Sordariales</taxon>
        <taxon>Podosporaceae</taxon>
        <taxon>Triangularia</taxon>
    </lineage>
</organism>
<feature type="region of interest" description="Disordered" evidence="5">
    <location>
        <begin position="488"/>
        <end position="807"/>
    </location>
</feature>
<dbReference type="PANTHER" id="PTHR46462">
    <property type="entry name" value="UPSET, ISOFORM A"/>
    <property type="match status" value="1"/>
</dbReference>
<feature type="compositionally biased region" description="Basic residues" evidence="5">
    <location>
        <begin position="126"/>
        <end position="139"/>
    </location>
</feature>
<dbReference type="InterPro" id="IPR011011">
    <property type="entry name" value="Znf_FYVE_PHD"/>
</dbReference>
<dbReference type="Proteomes" id="UP001302321">
    <property type="component" value="Unassembled WGS sequence"/>
</dbReference>
<dbReference type="GO" id="GO:0070210">
    <property type="term" value="C:Rpd3L-Expanded complex"/>
    <property type="evidence" value="ECO:0007669"/>
    <property type="project" value="TreeGrafter"/>
</dbReference>
<dbReference type="GO" id="GO:0006355">
    <property type="term" value="P:regulation of DNA-templated transcription"/>
    <property type="evidence" value="ECO:0007669"/>
    <property type="project" value="TreeGrafter"/>
</dbReference>
<evidence type="ECO:0000313" key="8">
    <source>
        <dbReference type="Proteomes" id="UP001302321"/>
    </source>
</evidence>
<dbReference type="SMART" id="SM00317">
    <property type="entry name" value="SET"/>
    <property type="match status" value="1"/>
</dbReference>
<reference evidence="7" key="1">
    <citation type="journal article" date="2023" name="Mol. Phylogenet. Evol.">
        <title>Genome-scale phylogeny and comparative genomics of the fungal order Sordariales.</title>
        <authorList>
            <person name="Hensen N."/>
            <person name="Bonometti L."/>
            <person name="Westerberg I."/>
            <person name="Brannstrom I.O."/>
            <person name="Guillou S."/>
            <person name="Cros-Aarteil S."/>
            <person name="Calhoun S."/>
            <person name="Haridas S."/>
            <person name="Kuo A."/>
            <person name="Mondo S."/>
            <person name="Pangilinan J."/>
            <person name="Riley R."/>
            <person name="LaButti K."/>
            <person name="Andreopoulos B."/>
            <person name="Lipzen A."/>
            <person name="Chen C."/>
            <person name="Yan M."/>
            <person name="Daum C."/>
            <person name="Ng V."/>
            <person name="Clum A."/>
            <person name="Steindorff A."/>
            <person name="Ohm R.A."/>
            <person name="Martin F."/>
            <person name="Silar P."/>
            <person name="Natvig D.O."/>
            <person name="Lalanne C."/>
            <person name="Gautier V."/>
            <person name="Ament-Velasquez S.L."/>
            <person name="Kruys A."/>
            <person name="Hutchinson M.I."/>
            <person name="Powell A.J."/>
            <person name="Barry K."/>
            <person name="Miller A.N."/>
            <person name="Grigoriev I.V."/>
            <person name="Debuchy R."/>
            <person name="Gladieux P."/>
            <person name="Hiltunen Thoren M."/>
            <person name="Johannesson H."/>
        </authorList>
    </citation>
    <scope>NUCLEOTIDE SEQUENCE</scope>
    <source>
        <strain evidence="7">CBS 892.96</strain>
    </source>
</reference>
<comment type="caution">
    <text evidence="7">The sequence shown here is derived from an EMBL/GenBank/DDBJ whole genome shotgun (WGS) entry which is preliminary data.</text>
</comment>
<dbReference type="AlphaFoldDB" id="A0AAN6WH09"/>
<dbReference type="Gene3D" id="2.170.270.10">
    <property type="entry name" value="SET domain"/>
    <property type="match status" value="1"/>
</dbReference>
<evidence type="ECO:0000256" key="5">
    <source>
        <dbReference type="SAM" id="MobiDB-lite"/>
    </source>
</evidence>
<dbReference type="InterPro" id="IPR046341">
    <property type="entry name" value="SET_dom_sf"/>
</dbReference>
<feature type="compositionally biased region" description="Polar residues" evidence="5">
    <location>
        <begin position="934"/>
        <end position="949"/>
    </location>
</feature>
<keyword evidence="4" id="KW-0156">Chromatin regulator</keyword>
<name>A0AAN6WH09_9PEZI</name>
<protein>
    <recommendedName>
        <fullName evidence="6">SET domain-containing protein</fullName>
    </recommendedName>
</protein>
<feature type="compositionally biased region" description="Basic and acidic residues" evidence="5">
    <location>
        <begin position="566"/>
        <end position="585"/>
    </location>
</feature>
<dbReference type="InterPro" id="IPR001214">
    <property type="entry name" value="SET_dom"/>
</dbReference>
<feature type="compositionally biased region" description="Low complexity" evidence="5">
    <location>
        <begin position="632"/>
        <end position="646"/>
    </location>
</feature>
<dbReference type="EMBL" id="MU866083">
    <property type="protein sequence ID" value="KAK4181939.1"/>
    <property type="molecule type" value="Genomic_DNA"/>
</dbReference>
<feature type="compositionally biased region" description="Polar residues" evidence="5">
    <location>
        <begin position="503"/>
        <end position="518"/>
    </location>
</feature>
<evidence type="ECO:0000259" key="6">
    <source>
        <dbReference type="PROSITE" id="PS50280"/>
    </source>
</evidence>
<dbReference type="PROSITE" id="PS50280">
    <property type="entry name" value="SET"/>
    <property type="match status" value="1"/>
</dbReference>
<feature type="region of interest" description="Disordered" evidence="5">
    <location>
        <begin position="1"/>
        <end position="20"/>
    </location>
</feature>
<feature type="compositionally biased region" description="Low complexity" evidence="5">
    <location>
        <begin position="751"/>
        <end position="763"/>
    </location>
</feature>
<evidence type="ECO:0000256" key="2">
    <source>
        <dbReference type="ARBA" id="ARBA00022771"/>
    </source>
</evidence>
<reference evidence="7" key="2">
    <citation type="submission" date="2023-05" db="EMBL/GenBank/DDBJ databases">
        <authorList>
            <consortium name="Lawrence Berkeley National Laboratory"/>
            <person name="Steindorff A."/>
            <person name="Hensen N."/>
            <person name="Bonometti L."/>
            <person name="Westerberg I."/>
            <person name="Brannstrom I.O."/>
            <person name="Guillou S."/>
            <person name="Cros-Aarteil S."/>
            <person name="Calhoun S."/>
            <person name="Haridas S."/>
            <person name="Kuo A."/>
            <person name="Mondo S."/>
            <person name="Pangilinan J."/>
            <person name="Riley R."/>
            <person name="Labutti K."/>
            <person name="Andreopoulos B."/>
            <person name="Lipzen A."/>
            <person name="Chen C."/>
            <person name="Yanf M."/>
            <person name="Daum C."/>
            <person name="Ng V."/>
            <person name="Clum A."/>
            <person name="Ohm R."/>
            <person name="Martin F."/>
            <person name="Silar P."/>
            <person name="Natvig D."/>
            <person name="Lalanne C."/>
            <person name="Gautier V."/>
            <person name="Ament-Velasquez S.L."/>
            <person name="Kruys A."/>
            <person name="Hutchinson M.I."/>
            <person name="Powell A.J."/>
            <person name="Barry K."/>
            <person name="Miller A.N."/>
            <person name="Grigoriev I.V."/>
            <person name="Debuchy R."/>
            <person name="Gladieux P."/>
            <person name="Thoren M.H."/>
            <person name="Johannesson H."/>
        </authorList>
    </citation>
    <scope>NUCLEOTIDE SEQUENCE</scope>
    <source>
        <strain evidence="7">CBS 892.96</strain>
    </source>
</reference>
<dbReference type="GO" id="GO:0008270">
    <property type="term" value="F:zinc ion binding"/>
    <property type="evidence" value="ECO:0007669"/>
    <property type="project" value="UniProtKB-KW"/>
</dbReference>
<dbReference type="Gene3D" id="3.30.40.10">
    <property type="entry name" value="Zinc/RING finger domain, C3HC4 (zinc finger)"/>
    <property type="match status" value="1"/>
</dbReference>
<feature type="region of interest" description="Disordered" evidence="5">
    <location>
        <begin position="104"/>
        <end position="213"/>
    </location>
</feature>
<evidence type="ECO:0000256" key="1">
    <source>
        <dbReference type="ARBA" id="ARBA00022723"/>
    </source>
</evidence>
<feature type="compositionally biased region" description="Polar residues" evidence="5">
    <location>
        <begin position="778"/>
        <end position="795"/>
    </location>
</feature>
<evidence type="ECO:0000313" key="7">
    <source>
        <dbReference type="EMBL" id="KAK4181939.1"/>
    </source>
</evidence>
<dbReference type="InterPro" id="IPR013083">
    <property type="entry name" value="Znf_RING/FYVE/PHD"/>
</dbReference>
<keyword evidence="3" id="KW-0862">Zinc</keyword>
<proteinExistence type="predicted"/>
<evidence type="ECO:0000256" key="4">
    <source>
        <dbReference type="ARBA" id="ARBA00022853"/>
    </source>
</evidence>
<dbReference type="PANTHER" id="PTHR46462:SF3">
    <property type="entry name" value="UPSET, ISOFORM A"/>
    <property type="match status" value="1"/>
</dbReference>
<feature type="compositionally biased region" description="Low complexity" evidence="5">
    <location>
        <begin position="899"/>
        <end position="928"/>
    </location>
</feature>
<dbReference type="GO" id="GO:0006325">
    <property type="term" value="P:chromatin organization"/>
    <property type="evidence" value="ECO:0007669"/>
    <property type="project" value="UniProtKB-KW"/>
</dbReference>
<feature type="region of interest" description="Disordered" evidence="5">
    <location>
        <begin position="870"/>
        <end position="949"/>
    </location>
</feature>
<evidence type="ECO:0000256" key="3">
    <source>
        <dbReference type="ARBA" id="ARBA00022833"/>
    </source>
</evidence>
<dbReference type="SUPFAM" id="SSF57903">
    <property type="entry name" value="FYVE/PHD zinc finger"/>
    <property type="match status" value="1"/>
</dbReference>
<feature type="compositionally biased region" description="Basic and acidic residues" evidence="5">
    <location>
        <begin position="709"/>
        <end position="734"/>
    </location>
</feature>
<feature type="compositionally biased region" description="Basic and acidic residues" evidence="5">
    <location>
        <begin position="152"/>
        <end position="168"/>
    </location>
</feature>
<keyword evidence="1" id="KW-0479">Metal-binding</keyword>